<dbReference type="EMBL" id="FNKH01000002">
    <property type="protein sequence ID" value="SDQ96300.1"/>
    <property type="molecule type" value="Genomic_DNA"/>
</dbReference>
<organism evidence="1 2">
    <name type="scientific">Crystallibacter crystallopoietes</name>
    <dbReference type="NCBI Taxonomy" id="37928"/>
    <lineage>
        <taxon>Bacteria</taxon>
        <taxon>Bacillati</taxon>
        <taxon>Actinomycetota</taxon>
        <taxon>Actinomycetes</taxon>
        <taxon>Micrococcales</taxon>
        <taxon>Micrococcaceae</taxon>
        <taxon>Crystallibacter</taxon>
    </lineage>
</organism>
<sequence length="72" mass="8314">MPFSALKPSDEFPKDLSSLSEPDLEVLQRRVNEELFRECNERLIADTETMFRFNAVAHEVAVREAFRDLSGL</sequence>
<accession>A0A1H1F5V9</accession>
<reference evidence="1 2" key="1">
    <citation type="submission" date="2016-10" db="EMBL/GenBank/DDBJ databases">
        <authorList>
            <person name="de Groot N.N."/>
        </authorList>
    </citation>
    <scope>NUCLEOTIDE SEQUENCE [LARGE SCALE GENOMIC DNA]</scope>
    <source>
        <strain evidence="1 2">DSM 20117</strain>
    </source>
</reference>
<name>A0A1H1F5V9_9MICC</name>
<evidence type="ECO:0000313" key="1">
    <source>
        <dbReference type="EMBL" id="SDQ96300.1"/>
    </source>
</evidence>
<dbReference type="OrthoDB" id="4951419at2"/>
<dbReference type="AlphaFoldDB" id="A0A1H1F5V9"/>
<evidence type="ECO:0000313" key="2">
    <source>
        <dbReference type="Proteomes" id="UP000181917"/>
    </source>
</evidence>
<protein>
    <submittedName>
        <fullName evidence="1">Uncharacterized protein</fullName>
    </submittedName>
</protein>
<dbReference type="RefSeq" id="WP_139186801.1">
    <property type="nucleotide sequence ID" value="NZ_CP018863.1"/>
</dbReference>
<keyword evidence="2" id="KW-1185">Reference proteome</keyword>
<gene>
    <name evidence="1" type="ORF">SAMN04489742_3269</name>
</gene>
<dbReference type="STRING" id="37928.SAMN04489742_3269"/>
<proteinExistence type="predicted"/>
<dbReference type="Proteomes" id="UP000181917">
    <property type="component" value="Unassembled WGS sequence"/>
</dbReference>